<feature type="domain" description="CN hydrolase" evidence="3">
    <location>
        <begin position="198"/>
        <end position="424"/>
    </location>
</feature>
<dbReference type="InterPro" id="IPR050345">
    <property type="entry name" value="Aliph_Amidase/BUP"/>
</dbReference>
<evidence type="ECO:0000256" key="1">
    <source>
        <dbReference type="ARBA" id="ARBA00022801"/>
    </source>
</evidence>
<dbReference type="InterPro" id="IPR036526">
    <property type="entry name" value="C-N_Hydrolase_sf"/>
</dbReference>
<keyword evidence="5" id="KW-1185">Reference proteome</keyword>
<keyword evidence="2" id="KW-0732">Signal</keyword>
<evidence type="ECO:0000313" key="4">
    <source>
        <dbReference type="EMBL" id="QDS99071.1"/>
    </source>
</evidence>
<keyword evidence="1 4" id="KW-0378">Hydrolase</keyword>
<dbReference type="InterPro" id="IPR003010">
    <property type="entry name" value="C-N_Hydrolase"/>
</dbReference>
<organism evidence="4 5">
    <name type="scientific">Adhaeretor mobilis</name>
    <dbReference type="NCBI Taxonomy" id="1930276"/>
    <lineage>
        <taxon>Bacteria</taxon>
        <taxon>Pseudomonadati</taxon>
        <taxon>Planctomycetota</taxon>
        <taxon>Planctomycetia</taxon>
        <taxon>Pirellulales</taxon>
        <taxon>Lacipirellulaceae</taxon>
        <taxon>Adhaeretor</taxon>
    </lineage>
</organism>
<reference evidence="4 5" key="1">
    <citation type="submission" date="2019-02" db="EMBL/GenBank/DDBJ databases">
        <title>Deep-cultivation of Planctomycetes and their phenomic and genomic characterization uncovers novel biology.</title>
        <authorList>
            <person name="Wiegand S."/>
            <person name="Jogler M."/>
            <person name="Boedeker C."/>
            <person name="Pinto D."/>
            <person name="Vollmers J."/>
            <person name="Rivas-Marin E."/>
            <person name="Kohn T."/>
            <person name="Peeters S.H."/>
            <person name="Heuer A."/>
            <person name="Rast P."/>
            <person name="Oberbeckmann S."/>
            <person name="Bunk B."/>
            <person name="Jeske O."/>
            <person name="Meyerdierks A."/>
            <person name="Storesund J.E."/>
            <person name="Kallscheuer N."/>
            <person name="Luecker S."/>
            <person name="Lage O.M."/>
            <person name="Pohl T."/>
            <person name="Merkel B.J."/>
            <person name="Hornburger P."/>
            <person name="Mueller R.-W."/>
            <person name="Bruemmer F."/>
            <person name="Labrenz M."/>
            <person name="Spormann A.M."/>
            <person name="Op den Camp H."/>
            <person name="Overmann J."/>
            <person name="Amann R."/>
            <person name="Jetten M.S.M."/>
            <person name="Mascher T."/>
            <person name="Medema M.H."/>
            <person name="Devos D.P."/>
            <person name="Kaster A.-K."/>
            <person name="Ovreas L."/>
            <person name="Rohde M."/>
            <person name="Galperin M.Y."/>
            <person name="Jogler C."/>
        </authorList>
    </citation>
    <scope>NUCLEOTIDE SEQUENCE [LARGE SCALE GENOMIC DNA]</scope>
    <source>
        <strain evidence="4 5">HG15A2</strain>
    </source>
</reference>
<dbReference type="OrthoDB" id="2826359at2"/>
<dbReference type="Proteomes" id="UP000319852">
    <property type="component" value="Chromosome"/>
</dbReference>
<evidence type="ECO:0000256" key="2">
    <source>
        <dbReference type="SAM" id="SignalP"/>
    </source>
</evidence>
<proteinExistence type="predicted"/>
<dbReference type="PANTHER" id="PTHR43674">
    <property type="entry name" value="NITRILASE C965.09-RELATED"/>
    <property type="match status" value="1"/>
</dbReference>
<dbReference type="CDD" id="cd07197">
    <property type="entry name" value="nitrilase"/>
    <property type="match status" value="1"/>
</dbReference>
<evidence type="ECO:0000259" key="3">
    <source>
        <dbReference type="PROSITE" id="PS50263"/>
    </source>
</evidence>
<dbReference type="GO" id="GO:0016811">
    <property type="term" value="F:hydrolase activity, acting on carbon-nitrogen (but not peptide) bonds, in linear amides"/>
    <property type="evidence" value="ECO:0007669"/>
    <property type="project" value="TreeGrafter"/>
</dbReference>
<dbReference type="Gene3D" id="3.60.110.10">
    <property type="entry name" value="Carbon-nitrogen hydrolase"/>
    <property type="match status" value="1"/>
</dbReference>
<protein>
    <submittedName>
        <fullName evidence="4">(R)-stereoselective amidase</fullName>
        <ecNumber evidence="4">3.5.1.100</ecNumber>
    </submittedName>
</protein>
<sequence precursor="true">MYHSKSGSIICCIILIFGMYAHAEDTAAPLGWKTKSPRREIRPTFSYDPTSGPSGNGVLAISANEKAGLVGWWEKEFDVEGGTYVEFTALYRTDNIEAPRRAAVARILWRDDSGNYVTHDEISGASYNPDSRPKAEPEFPAGRGADANGWSIVSSVYRVPKSATKAVVELSYRWAPEGRVEWSDIQLIPTLAAKPRKVRLATVHYRPQEGKTSLDQCRQFLPFIEDAASRDAELVVLPETLNYYSTGRTFSESGEPVPGPSTEFFGQLAEKHDMYIVAGLVERERHLVYNVAVLIGPDGKVVGKYRKTTLPRGEIENGVTPGDDFPVFETRFGKIGMMVCYDGFFPEVARELSNRGAEVIAWPVDGCNPLLAAARACENHVYLVSSTYTDVSANWTISAIYDQDGRVISQAKDWGTVAIAEVDLDHRLYWHSLGDFKAQIPRHRPFVKQASP</sequence>
<feature type="signal peptide" evidence="2">
    <location>
        <begin position="1"/>
        <end position="23"/>
    </location>
</feature>
<dbReference type="SUPFAM" id="SSF56317">
    <property type="entry name" value="Carbon-nitrogen hydrolase"/>
    <property type="match status" value="1"/>
</dbReference>
<name>A0A517MW12_9BACT</name>
<dbReference type="Pfam" id="PF00795">
    <property type="entry name" value="CN_hydrolase"/>
    <property type="match status" value="1"/>
</dbReference>
<feature type="chain" id="PRO_5021892772" evidence="2">
    <location>
        <begin position="24"/>
        <end position="452"/>
    </location>
</feature>
<dbReference type="RefSeq" id="WP_145060350.1">
    <property type="nucleotide sequence ID" value="NZ_CP036263.1"/>
</dbReference>
<evidence type="ECO:0000313" key="5">
    <source>
        <dbReference type="Proteomes" id="UP000319852"/>
    </source>
</evidence>
<dbReference type="AlphaFoldDB" id="A0A517MW12"/>
<dbReference type="KEGG" id="amob:HG15A2_23610"/>
<dbReference type="Gene3D" id="2.60.120.260">
    <property type="entry name" value="Galactose-binding domain-like"/>
    <property type="match status" value="1"/>
</dbReference>
<accession>A0A517MW12</accession>
<dbReference type="PROSITE" id="PS50263">
    <property type="entry name" value="CN_HYDROLASE"/>
    <property type="match status" value="1"/>
</dbReference>
<dbReference type="EC" id="3.5.1.100" evidence="4"/>
<dbReference type="PANTHER" id="PTHR43674:SF2">
    <property type="entry name" value="BETA-UREIDOPROPIONASE"/>
    <property type="match status" value="1"/>
</dbReference>
<dbReference type="EMBL" id="CP036263">
    <property type="protein sequence ID" value="QDS99071.1"/>
    <property type="molecule type" value="Genomic_DNA"/>
</dbReference>
<gene>
    <name evidence="4" type="primary">ramA_1</name>
    <name evidence="4" type="ORF">HG15A2_23610</name>
</gene>